<name>A0ABQ7YFW9_BRANA</name>
<feature type="coiled-coil region" evidence="1">
    <location>
        <begin position="356"/>
        <end position="387"/>
    </location>
</feature>
<accession>A0ABQ7YFW9</accession>
<gene>
    <name evidence="2" type="ORF">HID58_074106</name>
</gene>
<organism evidence="2 3">
    <name type="scientific">Brassica napus</name>
    <name type="common">Rape</name>
    <dbReference type="NCBI Taxonomy" id="3708"/>
    <lineage>
        <taxon>Eukaryota</taxon>
        <taxon>Viridiplantae</taxon>
        <taxon>Streptophyta</taxon>
        <taxon>Embryophyta</taxon>
        <taxon>Tracheophyta</taxon>
        <taxon>Spermatophyta</taxon>
        <taxon>Magnoliopsida</taxon>
        <taxon>eudicotyledons</taxon>
        <taxon>Gunneridae</taxon>
        <taxon>Pentapetalae</taxon>
        <taxon>rosids</taxon>
        <taxon>malvids</taxon>
        <taxon>Brassicales</taxon>
        <taxon>Brassicaceae</taxon>
        <taxon>Brassiceae</taxon>
        <taxon>Brassica</taxon>
    </lineage>
</organism>
<protein>
    <submittedName>
        <fullName evidence="2">Uncharacterized protein</fullName>
    </submittedName>
</protein>
<comment type="caution">
    <text evidence="2">The sequence shown here is derived from an EMBL/GenBank/DDBJ whole genome shotgun (WGS) entry which is preliminary data.</text>
</comment>
<evidence type="ECO:0000256" key="1">
    <source>
        <dbReference type="SAM" id="Coils"/>
    </source>
</evidence>
<proteinExistence type="predicted"/>
<evidence type="ECO:0000313" key="3">
    <source>
        <dbReference type="Proteomes" id="UP000824890"/>
    </source>
</evidence>
<feature type="coiled-coil region" evidence="1">
    <location>
        <begin position="298"/>
        <end position="332"/>
    </location>
</feature>
<keyword evidence="3" id="KW-1185">Reference proteome</keyword>
<evidence type="ECO:0000313" key="2">
    <source>
        <dbReference type="EMBL" id="KAH0867084.1"/>
    </source>
</evidence>
<keyword evidence="1" id="KW-0175">Coiled coil</keyword>
<sequence length="445" mass="49593">MAPFGRAPMTPELRGLMATLRRGSPRWLAFTHDRIRTAYALPPGVNRATPVALVAPVQPKKGRGNKRNKEKEVLLDRPDESSEVGSLERAEKVQRGPVLRSRLQAQSPGLLARPVSIAIPAGGTRKALDNSASSAGDRALNDEVDSLTHRRRRRVLEEINTVTSGSSSSGLPPLLRVSGECTSRINPGLRLSNVPEASSWAFSYDNEILILENPDSLAAIWRKIRAEGCELPSLERMRERDAYVRMVVSNAKAMEASNEYANLMEGRLANFPSKEEIAGHLLTIQQLRGELEVAREADRQREAEIEESKRKLAAAEAEKVAIQSDLDSMKEKHRREIEGRDRQARKERHLACLSLAREYDGVLDVVKNKLEQKKKETAAEIRLQEVRARIEALTEYNEGGFEFEVELERLKDLDISLEVDYGLALVSDPSLSRLDLPEISGDSVS</sequence>
<dbReference type="EMBL" id="JAGKQM010000017">
    <property type="protein sequence ID" value="KAH0867084.1"/>
    <property type="molecule type" value="Genomic_DNA"/>
</dbReference>
<reference evidence="2 3" key="1">
    <citation type="submission" date="2021-05" db="EMBL/GenBank/DDBJ databases">
        <title>Genome Assembly of Synthetic Allotetraploid Brassica napus Reveals Homoeologous Exchanges between Subgenomes.</title>
        <authorList>
            <person name="Davis J.T."/>
        </authorList>
    </citation>
    <scope>NUCLEOTIDE SEQUENCE [LARGE SCALE GENOMIC DNA]</scope>
    <source>
        <strain evidence="3">cv. Da-Ae</strain>
        <tissue evidence="2">Seedling</tissue>
    </source>
</reference>
<dbReference type="Proteomes" id="UP000824890">
    <property type="component" value="Unassembled WGS sequence"/>
</dbReference>